<protein>
    <submittedName>
        <fullName evidence="3">Tudor domain-containing protein 1</fullName>
    </submittedName>
</protein>
<dbReference type="GO" id="GO:0005737">
    <property type="term" value="C:cytoplasm"/>
    <property type="evidence" value="ECO:0007669"/>
    <property type="project" value="UniProtKB-ARBA"/>
</dbReference>
<dbReference type="InterPro" id="IPR002999">
    <property type="entry name" value="Tudor"/>
</dbReference>
<dbReference type="InterPro" id="IPR056482">
    <property type="entry name" value="Tudor_krimper_1st"/>
</dbReference>
<dbReference type="Gene3D" id="2.40.50.90">
    <property type="match status" value="2"/>
</dbReference>
<dbReference type="InterPro" id="IPR035437">
    <property type="entry name" value="SNase_OB-fold_sf"/>
</dbReference>
<proteinExistence type="predicted"/>
<dbReference type="SMART" id="SM00333">
    <property type="entry name" value="TUDOR"/>
    <property type="match status" value="1"/>
</dbReference>
<reference evidence="3" key="1">
    <citation type="submission" date="2015-06" db="EMBL/GenBank/DDBJ databases">
        <authorList>
            <person name="Hoefler B.C."/>
            <person name="Straight P.D."/>
        </authorList>
    </citation>
    <scope>NUCLEOTIDE SEQUENCE</scope>
</reference>
<dbReference type="Pfam" id="PF24047">
    <property type="entry name" value="Tudor_krimper_1st"/>
    <property type="match status" value="1"/>
</dbReference>
<dbReference type="AlphaFoldDB" id="A0A0K8VYA3"/>
<evidence type="ECO:0000259" key="2">
    <source>
        <dbReference type="PROSITE" id="PS50304"/>
    </source>
</evidence>
<evidence type="ECO:0000256" key="1">
    <source>
        <dbReference type="SAM" id="Coils"/>
    </source>
</evidence>
<dbReference type="Pfam" id="PF00567">
    <property type="entry name" value="TUDOR"/>
    <property type="match status" value="1"/>
</dbReference>
<keyword evidence="1" id="KW-0175">Coiled coil</keyword>
<name>A0A0K8VYA3_BACLA</name>
<dbReference type="PANTHER" id="PTHR16442">
    <property type="entry name" value="RING FINGER PROTEIN 17"/>
    <property type="match status" value="1"/>
</dbReference>
<dbReference type="SUPFAM" id="SSF63748">
    <property type="entry name" value="Tudor/PWWP/MBT"/>
    <property type="match status" value="2"/>
</dbReference>
<dbReference type="EMBL" id="GDHF01008416">
    <property type="protein sequence ID" value="JAI43898.1"/>
    <property type="molecule type" value="Transcribed_RNA"/>
</dbReference>
<sequence>MASHSNVDRMQIMHHMCKREVEQLNANLNKYLDECDVMMRNDIFKHFRKDSGQATHANVFALMAYDKYMSRVAAVTNLARKFNIHLQLHNVNKILTGGLEPVPYLLEEFVEWHKVLSDKDGCLDYDIDSKLYRSVEGEKWTSYRSVEKDSMSSIALLSDTEKVPDTNVVDDKTPTVRKIKFAEPESVTLESLPSCVHLRDLTAFVAGYHFTAFVTYIHKIEELCFYACQMRNDMLYNLTNMYNLPKCVRIPSTNDIFGISINSKNILRGVLLQSPDKKNENNLHVLLIDYGELVPLNNNDVQFYDLPKVYKDLPAQAMKCILLGIKDDTSESTETNAFVLTKILRNFEFKEVKFEVVRQIGRVLQVYMVERQSKGKKSPDVKLNCSKNPFVNSFDENSFFYDLQTHKETISLKSRLDEILENDIINLEVMHISRPDSFYAQILSDKNEQLEQLFWNSDELSVEQKSSEAPKLGDLILAQYAKDCFWYRAKIIGVEGDTKFQVFYVDYGNTETVPLKGIAKCNNVQEKEPFRAVLCRIADISDITKGDEARFEKVIQMLVVMLLNQRIEVQVIGKINTEELCVHVLDKEFTKITQMLYDLDDATKLEA</sequence>
<accession>A0A0K8VYA3</accession>
<dbReference type="FunFam" id="2.30.30.140:FF:000018">
    <property type="entry name" value="Serine/threonine-protein kinase 31"/>
    <property type="match status" value="1"/>
</dbReference>
<feature type="domain" description="Tudor" evidence="2">
    <location>
        <begin position="469"/>
        <end position="528"/>
    </location>
</feature>
<feature type="coiled-coil region" evidence="1">
    <location>
        <begin position="14"/>
        <end position="41"/>
    </location>
</feature>
<organism evidence="3">
    <name type="scientific">Bactrocera latifrons</name>
    <name type="common">Malaysian fruit fly</name>
    <name type="synonym">Chaetodacus latifrons</name>
    <dbReference type="NCBI Taxonomy" id="174628"/>
    <lineage>
        <taxon>Eukaryota</taxon>
        <taxon>Metazoa</taxon>
        <taxon>Ecdysozoa</taxon>
        <taxon>Arthropoda</taxon>
        <taxon>Hexapoda</taxon>
        <taxon>Insecta</taxon>
        <taxon>Pterygota</taxon>
        <taxon>Neoptera</taxon>
        <taxon>Endopterygota</taxon>
        <taxon>Diptera</taxon>
        <taxon>Brachycera</taxon>
        <taxon>Muscomorpha</taxon>
        <taxon>Tephritoidea</taxon>
        <taxon>Tephritidae</taxon>
        <taxon>Bactrocera</taxon>
        <taxon>Bactrocera</taxon>
    </lineage>
</organism>
<dbReference type="PANTHER" id="PTHR16442:SF1">
    <property type="entry name" value="RING FINGER PROTEIN 17"/>
    <property type="match status" value="1"/>
</dbReference>
<dbReference type="Gene3D" id="2.30.30.140">
    <property type="match status" value="1"/>
</dbReference>
<gene>
    <name evidence="3" type="primary">TDRD1_0</name>
    <name evidence="3" type="ORF">c0_g1_i1</name>
</gene>
<dbReference type="OrthoDB" id="10052065at2759"/>
<dbReference type="PROSITE" id="PS50304">
    <property type="entry name" value="TUDOR"/>
    <property type="match status" value="1"/>
</dbReference>
<evidence type="ECO:0000313" key="3">
    <source>
        <dbReference type="EMBL" id="JAI43898.1"/>
    </source>
</evidence>